<dbReference type="Pfam" id="PF00004">
    <property type="entry name" value="AAA"/>
    <property type="match status" value="1"/>
</dbReference>
<sequence>MPAFQNGIKYTPVNNGLLVKYVTMLHLSAGQCAWASASGASVNVHSESNPFDVDDPKNWYIRRDENTFNNKRRRFDEQDEELDMAIDRILEMRQNQHLNIASARNGGTMEGPTARIFSIPPVDCDWIPITLANLGRMYVRVGDDQAGNVVLNTNNISDSADQKRNEQQQHQSSQEEQQQMQMQWKRQKLQPTLHQAAASSRRHLLSADFQELLHQAESINNCRQSYHDIRSMNNMEIDPAEIMIIDQDDLSKSDSSDQCGQLWSSKYRPRTYIDLLSDDGSNRALLTWMKLWDTCVFNNKPTLHQVERKKLLTRKKQQQLLFPSTSGDGSKPELDSLKRPLYKIALLWGSPGIGKTTLAHVIAKHCGYYVHEMNASDDRSLDAFSKHLENSLLMTRTLDSNPKPHCVVIDEIDGAPLPSVNYLVSLVKGVASGKKSRKIIIRRPIVCICNDLFAPSLRELRKIALVIHVPSVETARLSSRLLQICSEEMLNADQSALDLLCQKAENDIRSCINTLQFLKSKTDHIRYDDIQRLPVGQKDLKKSLFSVWREIFQQPRFKRRRQNSNNAADNEKREEMRFESILRTISQCENEDRLFDGLFENFLSVPFRDTWMRSVCNGLQWLQFTDILKRCINENMLFELSAYLPYAAVAFHFLFSSNATTKLQYPQSDREAVRCLSRNANILRDIYSETSAKIHSNLDPDTLVLNILPFLLWIIQPEIKSTNPQLYSSNEIALIENAVNVMLEYNATYRQQKNEDGNYDFVLDPPLDEIVQFCSLDTFRPKLSYSVKQTIAHKIQMLKLCSGEVRDQKTENNKQHTTESTNSDDMNSKNPYLFRNCAFAEKRTLQQGQFQTWPFKIAYKYHEGCDMSIKKSKFPILDSLRGQLQCGQFFSPVGAVFEFFELVKTNSTLIACNPLSIFSFVSSRLVSSCLILLNTTPRERLWSPVLIFSSLNFSQRTAVEILIFCFHCPFCWLLASLLLATFEISHNSRRSKWSPRKHQLCTKFIEIIEPNHEATASEHFYPEVVNAKLHPVIKELMALSNEEIARRYCLKHPEVDHTVLLQIMKTSSKYYRWAGADLIRTVNLHGEERMAVIEMNSCPSGNKSVPFLDWGYQGYRRVMQNAFLPFLNHADLPDGGCLAVLYDVEKQRKESYAYAMMLAQLTNETVYLVNVGFEPNLPPYMRWTADGVCELEISNGQWAVVRALFRYVTRKPWLKLPLISKTLVMNPVIACVAGGRNKLVAAKAYQRFNELHQASGLKIHVPYTVTDVTLEGIQEYAVKMNHQLVVKVPYSNCGVGVFTITCEDELQRFMETAHTYDKYIVQGIISHPAWRKSGCPNQLFHVGCRPSFDPNNRYVADLRFMVCAGPSGWMPVAIYCRRAAEPLTAHCPPGRSWDILGTNLSTGADGTCGTDTSRLILVDDRHFGDMQLGLDELIECYVQTVLAASAVDAQCQRLLPEPSRFDLSLFLELDNDKSFISEVARGCSRICDCVDPNSNNGNNSGCLNDDSSSSSESNCTGGGKTVMLRSKV</sequence>
<keyword evidence="12" id="KW-1185">Reference proteome</keyword>
<dbReference type="Gene3D" id="3.40.50.300">
    <property type="entry name" value="P-loop containing nucleotide triphosphate hydrolases"/>
    <property type="match status" value="1"/>
</dbReference>
<dbReference type="EMBL" id="JYDS01000266">
    <property type="protein sequence ID" value="KRZ19788.1"/>
    <property type="molecule type" value="Genomic_DNA"/>
</dbReference>
<dbReference type="Pfam" id="PF25361">
    <property type="entry name" value="AAA_lid_RFC1"/>
    <property type="match status" value="1"/>
</dbReference>
<feature type="compositionally biased region" description="Low complexity" evidence="9">
    <location>
        <begin position="1503"/>
        <end position="1515"/>
    </location>
</feature>
<evidence type="ECO:0000256" key="1">
    <source>
        <dbReference type="ARBA" id="ARBA00004123"/>
    </source>
</evidence>
<evidence type="ECO:0000256" key="8">
    <source>
        <dbReference type="ARBA" id="ARBA00043975"/>
    </source>
</evidence>
<name>A0A0V1IAC9_TRIPS</name>
<evidence type="ECO:0000313" key="11">
    <source>
        <dbReference type="EMBL" id="KRZ19788.1"/>
    </source>
</evidence>
<dbReference type="InterPro" id="IPR003959">
    <property type="entry name" value="ATPase_AAA_core"/>
</dbReference>
<dbReference type="Proteomes" id="UP000054805">
    <property type="component" value="Unassembled WGS sequence"/>
</dbReference>
<evidence type="ECO:0000313" key="12">
    <source>
        <dbReference type="Proteomes" id="UP000054805"/>
    </source>
</evidence>
<dbReference type="PANTHER" id="PTHR46765:SF1">
    <property type="entry name" value="P-LOOP CONTAINING NUCLEOSIDE TRIPHOSPHATE HYDROLASES SUPERFAMILY PROTEIN"/>
    <property type="match status" value="1"/>
</dbReference>
<dbReference type="CDD" id="cd00009">
    <property type="entry name" value="AAA"/>
    <property type="match status" value="1"/>
</dbReference>
<dbReference type="InterPro" id="IPR047854">
    <property type="entry name" value="RFC_lid"/>
</dbReference>
<keyword evidence="3" id="KW-0547">Nucleotide-binding</keyword>
<feature type="compositionally biased region" description="Basic and acidic residues" evidence="9">
    <location>
        <begin position="808"/>
        <end position="817"/>
    </location>
</feature>
<evidence type="ECO:0000256" key="2">
    <source>
        <dbReference type="ARBA" id="ARBA00022705"/>
    </source>
</evidence>
<dbReference type="GO" id="GO:0005524">
    <property type="term" value="F:ATP binding"/>
    <property type="evidence" value="ECO:0007669"/>
    <property type="project" value="UniProtKB-KW"/>
</dbReference>
<feature type="region of interest" description="Disordered" evidence="9">
    <location>
        <begin position="1503"/>
        <end position="1528"/>
    </location>
</feature>
<reference evidence="11 12" key="1">
    <citation type="submission" date="2015-01" db="EMBL/GenBank/DDBJ databases">
        <title>Evolution of Trichinella species and genotypes.</title>
        <authorList>
            <person name="Korhonen P.K."/>
            <person name="Edoardo P."/>
            <person name="Giuseppe L.R."/>
            <person name="Gasser R.B."/>
        </authorList>
    </citation>
    <scope>NUCLEOTIDE SEQUENCE [LARGE SCALE GENOMIC DNA]</scope>
    <source>
        <strain evidence="11">ISS588</strain>
    </source>
</reference>
<dbReference type="GO" id="GO:0006260">
    <property type="term" value="P:DNA replication"/>
    <property type="evidence" value="ECO:0007669"/>
    <property type="project" value="UniProtKB-KW"/>
</dbReference>
<dbReference type="InterPro" id="IPR027417">
    <property type="entry name" value="P-loop_NTPase"/>
</dbReference>
<dbReference type="SMART" id="SM00382">
    <property type="entry name" value="AAA"/>
    <property type="match status" value="1"/>
</dbReference>
<accession>A0A0V1IAC9</accession>
<dbReference type="GO" id="GO:0016887">
    <property type="term" value="F:ATP hydrolysis activity"/>
    <property type="evidence" value="ECO:0007669"/>
    <property type="project" value="InterPro"/>
</dbReference>
<feature type="region of interest" description="Disordered" evidence="9">
    <location>
        <begin position="808"/>
        <end position="828"/>
    </location>
</feature>
<organism evidence="11 12">
    <name type="scientific">Trichinella pseudospiralis</name>
    <name type="common">Parasitic roundworm</name>
    <dbReference type="NCBI Taxonomy" id="6337"/>
    <lineage>
        <taxon>Eukaryota</taxon>
        <taxon>Metazoa</taxon>
        <taxon>Ecdysozoa</taxon>
        <taxon>Nematoda</taxon>
        <taxon>Enoplea</taxon>
        <taxon>Dorylaimia</taxon>
        <taxon>Trichinellida</taxon>
        <taxon>Trichinellidae</taxon>
        <taxon>Trichinella</taxon>
    </lineage>
</organism>
<feature type="region of interest" description="Disordered" evidence="9">
    <location>
        <begin position="157"/>
        <end position="197"/>
    </location>
</feature>
<keyword evidence="2" id="KW-0235">DNA replication</keyword>
<evidence type="ECO:0000256" key="6">
    <source>
        <dbReference type="ARBA" id="ARBA00023242"/>
    </source>
</evidence>
<dbReference type="PANTHER" id="PTHR46765">
    <property type="entry name" value="P-LOOP CONTAINING NUCLEOSIDE TRIPHOSPHATE HYDROLASES SUPERFAMILY PROTEIN"/>
    <property type="match status" value="1"/>
</dbReference>
<dbReference type="SUPFAM" id="SSF52540">
    <property type="entry name" value="P-loop containing nucleoside triphosphate hydrolases"/>
    <property type="match status" value="1"/>
</dbReference>
<proteinExistence type="inferred from homology"/>
<dbReference type="SUPFAM" id="SSF56059">
    <property type="entry name" value="Glutathione synthetase ATP-binding domain-like"/>
    <property type="match status" value="1"/>
</dbReference>
<keyword evidence="6" id="KW-0539">Nucleus</keyword>
<gene>
    <name evidence="11" type="primary">chtf18</name>
    <name evidence="11" type="ORF">T4B_1532</name>
</gene>
<evidence type="ECO:0000256" key="5">
    <source>
        <dbReference type="ARBA" id="ARBA00023125"/>
    </source>
</evidence>
<comment type="similarity">
    <text evidence="8">Belongs to the activator 1 small subunits family. CTF18 subfamily.</text>
</comment>
<keyword evidence="4" id="KW-0067">ATP-binding</keyword>
<feature type="compositionally biased region" description="Low complexity" evidence="9">
    <location>
        <begin position="168"/>
        <end position="184"/>
    </location>
</feature>
<evidence type="ECO:0000259" key="10">
    <source>
        <dbReference type="SMART" id="SM00382"/>
    </source>
</evidence>
<dbReference type="GO" id="GO:0003677">
    <property type="term" value="F:DNA binding"/>
    <property type="evidence" value="ECO:0007669"/>
    <property type="project" value="UniProtKB-KW"/>
</dbReference>
<comment type="subcellular location">
    <subcellularLocation>
        <location evidence="1">Nucleus</location>
    </subcellularLocation>
</comment>
<dbReference type="InterPro" id="IPR003593">
    <property type="entry name" value="AAA+_ATPase"/>
</dbReference>
<evidence type="ECO:0000256" key="9">
    <source>
        <dbReference type="SAM" id="MobiDB-lite"/>
    </source>
</evidence>
<dbReference type="Gene3D" id="1.10.8.60">
    <property type="match status" value="1"/>
</dbReference>
<feature type="compositionally biased region" description="Polar residues" evidence="9">
    <location>
        <begin position="818"/>
        <end position="828"/>
    </location>
</feature>
<comment type="caution">
    <text evidence="11">The sequence shown here is derived from an EMBL/GenBank/DDBJ whole genome shotgun (WGS) entry which is preliminary data.</text>
</comment>
<keyword evidence="7" id="KW-0131">Cell cycle</keyword>
<dbReference type="InterPro" id="IPR053016">
    <property type="entry name" value="CTF18-RFC_complex"/>
</dbReference>
<evidence type="ECO:0000256" key="3">
    <source>
        <dbReference type="ARBA" id="ARBA00022741"/>
    </source>
</evidence>
<evidence type="ECO:0000256" key="7">
    <source>
        <dbReference type="ARBA" id="ARBA00023306"/>
    </source>
</evidence>
<protein>
    <submittedName>
        <fullName evidence="11">Chromosome transmission fidelity protein 18-like protein</fullName>
    </submittedName>
</protein>
<evidence type="ECO:0000256" key="4">
    <source>
        <dbReference type="ARBA" id="ARBA00022840"/>
    </source>
</evidence>
<feature type="domain" description="AAA+ ATPase" evidence="10">
    <location>
        <begin position="341"/>
        <end position="473"/>
    </location>
</feature>
<dbReference type="GO" id="GO:0005634">
    <property type="term" value="C:nucleus"/>
    <property type="evidence" value="ECO:0007669"/>
    <property type="project" value="UniProtKB-SubCell"/>
</dbReference>
<dbReference type="CDD" id="cd18140">
    <property type="entry name" value="HLD_clamp_RFC"/>
    <property type="match status" value="1"/>
</dbReference>
<keyword evidence="5" id="KW-0238">DNA-binding</keyword>